<dbReference type="Proteomes" id="UP000039865">
    <property type="component" value="Unassembled WGS sequence"/>
</dbReference>
<dbReference type="InParanoid" id="A0A078B309"/>
<feature type="region of interest" description="Disordered" evidence="1">
    <location>
        <begin position="74"/>
        <end position="93"/>
    </location>
</feature>
<dbReference type="AlphaFoldDB" id="A0A078B309"/>
<evidence type="ECO:0000256" key="1">
    <source>
        <dbReference type="SAM" id="MobiDB-lite"/>
    </source>
</evidence>
<keyword evidence="3" id="KW-1185">Reference proteome</keyword>
<evidence type="ECO:0000313" key="3">
    <source>
        <dbReference type="Proteomes" id="UP000039865"/>
    </source>
</evidence>
<name>A0A078B309_STYLE</name>
<dbReference type="EMBL" id="CCKQ01016963">
    <property type="protein sequence ID" value="CDW88854.1"/>
    <property type="molecule type" value="Genomic_DNA"/>
</dbReference>
<sequence>MVSYATEIEEIESWGKTFLSLTSGLSQWPIIAWRYIYLQTGQRDDQATQPLVQLQTRRYARTFIYRQNTHPEAHACSDPVHAQRTRHVQRRHP</sequence>
<feature type="compositionally biased region" description="Basic residues" evidence="1">
    <location>
        <begin position="83"/>
        <end position="93"/>
    </location>
</feature>
<evidence type="ECO:0000313" key="2">
    <source>
        <dbReference type="EMBL" id="CDW88854.1"/>
    </source>
</evidence>
<protein>
    <submittedName>
        <fullName evidence="2">Uncharacterized protein</fullName>
    </submittedName>
</protein>
<gene>
    <name evidence="2" type="primary">Contig13519.g14430</name>
    <name evidence="2" type="ORF">STYLEM_17979</name>
</gene>
<organism evidence="2 3">
    <name type="scientific">Stylonychia lemnae</name>
    <name type="common">Ciliate</name>
    <dbReference type="NCBI Taxonomy" id="5949"/>
    <lineage>
        <taxon>Eukaryota</taxon>
        <taxon>Sar</taxon>
        <taxon>Alveolata</taxon>
        <taxon>Ciliophora</taxon>
        <taxon>Intramacronucleata</taxon>
        <taxon>Spirotrichea</taxon>
        <taxon>Stichotrichia</taxon>
        <taxon>Sporadotrichida</taxon>
        <taxon>Oxytrichidae</taxon>
        <taxon>Stylonychinae</taxon>
        <taxon>Stylonychia</taxon>
    </lineage>
</organism>
<proteinExistence type="predicted"/>
<reference evidence="2 3" key="1">
    <citation type="submission" date="2014-06" db="EMBL/GenBank/DDBJ databases">
        <authorList>
            <person name="Swart Estienne"/>
        </authorList>
    </citation>
    <scope>NUCLEOTIDE SEQUENCE [LARGE SCALE GENOMIC DNA]</scope>
    <source>
        <strain evidence="2 3">130c</strain>
    </source>
</reference>
<accession>A0A078B309</accession>